<dbReference type="EMBL" id="JAUEPT010000060">
    <property type="protein sequence ID" value="KAK0435737.1"/>
    <property type="molecule type" value="Genomic_DNA"/>
</dbReference>
<proteinExistence type="predicted"/>
<dbReference type="Proteomes" id="UP001175226">
    <property type="component" value="Unassembled WGS sequence"/>
</dbReference>
<accession>A0AA39MIN0</accession>
<name>A0AA39MIN0_9AGAR</name>
<dbReference type="AlphaFoldDB" id="A0AA39MIN0"/>
<keyword evidence="2" id="KW-1185">Reference proteome</keyword>
<protein>
    <submittedName>
        <fullName evidence="1">Uncharacterized protein</fullName>
    </submittedName>
</protein>
<gene>
    <name evidence="1" type="ORF">EV421DRAFT_1739999</name>
</gene>
<comment type="caution">
    <text evidence="1">The sequence shown here is derived from an EMBL/GenBank/DDBJ whole genome shotgun (WGS) entry which is preliminary data.</text>
</comment>
<reference evidence="1" key="1">
    <citation type="submission" date="2023-06" db="EMBL/GenBank/DDBJ databases">
        <authorList>
            <consortium name="Lawrence Berkeley National Laboratory"/>
            <person name="Ahrendt S."/>
            <person name="Sahu N."/>
            <person name="Indic B."/>
            <person name="Wong-Bajracharya J."/>
            <person name="Merenyi Z."/>
            <person name="Ke H.-M."/>
            <person name="Monk M."/>
            <person name="Kocsube S."/>
            <person name="Drula E."/>
            <person name="Lipzen A."/>
            <person name="Balint B."/>
            <person name="Henrissat B."/>
            <person name="Andreopoulos B."/>
            <person name="Martin F.M."/>
            <person name="Harder C.B."/>
            <person name="Rigling D."/>
            <person name="Ford K.L."/>
            <person name="Foster G.D."/>
            <person name="Pangilinan J."/>
            <person name="Papanicolaou A."/>
            <person name="Barry K."/>
            <person name="LaButti K."/>
            <person name="Viragh M."/>
            <person name="Koriabine M."/>
            <person name="Yan M."/>
            <person name="Riley R."/>
            <person name="Champramary S."/>
            <person name="Plett K.L."/>
            <person name="Tsai I.J."/>
            <person name="Slot J."/>
            <person name="Sipos G."/>
            <person name="Plett J."/>
            <person name="Nagy L.G."/>
            <person name="Grigoriev I.V."/>
        </authorList>
    </citation>
    <scope>NUCLEOTIDE SEQUENCE</scope>
    <source>
        <strain evidence="1">FPL87.14</strain>
    </source>
</reference>
<sequence>MSSEKTTLPPIKNLLRVCDLIALEKPFPHTFSMSQLVPTPGQQLGRLVQPDCASIGVMLASPAVINIKSDGHECIKGPLTQNQRHIFQGKAHGSVLKRCPPGNNYIVPKKRAVTLGAATTGVCNDALCLLPDAAFHSNLVNSQSLAYTQSTKAKGPSFRLFLHRNPKDERSTLPIYSVIPFISADPMDGALNLPGVSIARLLTKEQDILVNANSFIEDPTLGSDIQALKVNIIINGFENHGTGVTIPLECSHGLLTHLGLAQTISAKIRCVIHKKNKGLRPFDETNMRLVAIYSTDDRGRLWNLAYATVEV</sequence>
<organism evidence="1 2">
    <name type="scientific">Armillaria borealis</name>
    <dbReference type="NCBI Taxonomy" id="47425"/>
    <lineage>
        <taxon>Eukaryota</taxon>
        <taxon>Fungi</taxon>
        <taxon>Dikarya</taxon>
        <taxon>Basidiomycota</taxon>
        <taxon>Agaricomycotina</taxon>
        <taxon>Agaricomycetes</taxon>
        <taxon>Agaricomycetidae</taxon>
        <taxon>Agaricales</taxon>
        <taxon>Marasmiineae</taxon>
        <taxon>Physalacriaceae</taxon>
        <taxon>Armillaria</taxon>
    </lineage>
</organism>
<evidence type="ECO:0000313" key="1">
    <source>
        <dbReference type="EMBL" id="KAK0435737.1"/>
    </source>
</evidence>
<evidence type="ECO:0000313" key="2">
    <source>
        <dbReference type="Proteomes" id="UP001175226"/>
    </source>
</evidence>